<evidence type="ECO:0000313" key="2">
    <source>
        <dbReference type="RefSeq" id="XP_031551045.1"/>
    </source>
</evidence>
<name>A0A6P8HEN9_ACTTE</name>
<proteinExistence type="predicted"/>
<evidence type="ECO:0000313" key="3">
    <source>
        <dbReference type="RefSeq" id="XP_031551047.1"/>
    </source>
</evidence>
<gene>
    <name evidence="2 3" type="primary">LOC116288401</name>
</gene>
<protein>
    <submittedName>
        <fullName evidence="2 3">Uncharacterized protein LOC116288401</fullName>
    </submittedName>
</protein>
<accession>A0A6P8HEN9</accession>
<dbReference type="GeneID" id="116288401"/>
<reference evidence="2 3" key="1">
    <citation type="submission" date="2025-04" db="UniProtKB">
        <authorList>
            <consortium name="RefSeq"/>
        </authorList>
    </citation>
    <scope>IDENTIFICATION</scope>
    <source>
        <tissue evidence="2 3">Tentacle</tissue>
    </source>
</reference>
<sequence length="159" mass="18571">MAAESLGGFLYGYKKGQIHPTKSEVVWVNKRYNPTDLRSSAPVPRSKFVLEQKPSRESAIPSHWKKDVEPSLKTFSRYFEEEKWYPSTQATRCEEWSTLRQILPSRGIPNRVIAPRWGTEMPTDSKFKHLTEKKFPHINSPMTRGVDDMHLTNRLFKLH</sequence>
<keyword evidence="1" id="KW-1185">Reference proteome</keyword>
<organism evidence="1 2">
    <name type="scientific">Actinia tenebrosa</name>
    <name type="common">Australian red waratah sea anemone</name>
    <dbReference type="NCBI Taxonomy" id="6105"/>
    <lineage>
        <taxon>Eukaryota</taxon>
        <taxon>Metazoa</taxon>
        <taxon>Cnidaria</taxon>
        <taxon>Anthozoa</taxon>
        <taxon>Hexacorallia</taxon>
        <taxon>Actiniaria</taxon>
        <taxon>Actiniidae</taxon>
        <taxon>Actinia</taxon>
    </lineage>
</organism>
<dbReference type="KEGG" id="aten:116288401"/>
<dbReference type="Proteomes" id="UP000515163">
    <property type="component" value="Unplaced"/>
</dbReference>
<dbReference type="OrthoDB" id="10059362at2759"/>
<dbReference type="RefSeq" id="XP_031551047.1">
    <property type="nucleotide sequence ID" value="XM_031695187.1"/>
</dbReference>
<dbReference type="AlphaFoldDB" id="A0A6P8HEN9"/>
<evidence type="ECO:0000313" key="1">
    <source>
        <dbReference type="Proteomes" id="UP000515163"/>
    </source>
</evidence>
<dbReference type="RefSeq" id="XP_031551045.1">
    <property type="nucleotide sequence ID" value="XM_031695185.1"/>
</dbReference>